<name>A0ABN9TZ45_9DINO</name>
<gene>
    <name evidence="1" type="ORF">PCOR1329_LOCUS43415</name>
</gene>
<comment type="caution">
    <text evidence="1">The sequence shown here is derived from an EMBL/GenBank/DDBJ whole genome shotgun (WGS) entry which is preliminary data.</text>
</comment>
<keyword evidence="2" id="KW-1185">Reference proteome</keyword>
<reference evidence="1" key="1">
    <citation type="submission" date="2023-10" db="EMBL/GenBank/DDBJ databases">
        <authorList>
            <person name="Chen Y."/>
            <person name="Shah S."/>
            <person name="Dougan E. K."/>
            <person name="Thang M."/>
            <person name="Chan C."/>
        </authorList>
    </citation>
    <scope>NUCLEOTIDE SEQUENCE [LARGE SCALE GENOMIC DNA]</scope>
</reference>
<evidence type="ECO:0000313" key="1">
    <source>
        <dbReference type="EMBL" id="CAK0851227.1"/>
    </source>
</evidence>
<evidence type="ECO:0000313" key="2">
    <source>
        <dbReference type="Proteomes" id="UP001189429"/>
    </source>
</evidence>
<accession>A0ABN9TZ45</accession>
<organism evidence="1 2">
    <name type="scientific">Prorocentrum cordatum</name>
    <dbReference type="NCBI Taxonomy" id="2364126"/>
    <lineage>
        <taxon>Eukaryota</taxon>
        <taxon>Sar</taxon>
        <taxon>Alveolata</taxon>
        <taxon>Dinophyceae</taxon>
        <taxon>Prorocentrales</taxon>
        <taxon>Prorocentraceae</taxon>
        <taxon>Prorocentrum</taxon>
    </lineage>
</organism>
<proteinExistence type="predicted"/>
<feature type="non-terminal residue" evidence="1">
    <location>
        <position position="423"/>
    </location>
</feature>
<dbReference type="Proteomes" id="UP001189429">
    <property type="component" value="Unassembled WGS sequence"/>
</dbReference>
<sequence>MAKVFMDGTGAQELIGSPKTVLAASSSELAANLSDSLVAMGIPHSASDKAVDLGVDAASGRRRARAVASARIAAGARRWRLIMKLRRATARPAECRGSRATGVLPQSVYGRQVSGAPFGLVRQRRRRRAGHAVGGAARGRCLASVLAAAVGLRDPRIALRVQLVASWCSLWFSNASLRGRIERAWPWFLGALRRVGKWRQGRFRGPMGACQATLLDMGWGPRAAAVWARPTAEGAGEWRLVGAEDEGFHACADFGGVLQAVEEDLRLRLWRSAASRLRGGDLVGGADFLRVGREINLLGREEGRARCGCAGETLRRRIWQCPAIVGEVFVSTAALVPRALAGHEASPAMCMRGVPISCATAPVFCDQRVEQNAVSLGADSVLGSTRRDDGFVVVYGDGSSGKCSDDPGRRRCATSVVAMGQDE</sequence>
<protein>
    <submittedName>
        <fullName evidence="1">Uncharacterized protein</fullName>
    </submittedName>
</protein>
<dbReference type="EMBL" id="CAUYUJ010015217">
    <property type="protein sequence ID" value="CAK0851227.1"/>
    <property type="molecule type" value="Genomic_DNA"/>
</dbReference>